<dbReference type="PANTHER" id="PTHR43302">
    <property type="entry name" value="TRANSPORTER ARSB-RELATED"/>
    <property type="match status" value="1"/>
</dbReference>
<sequence>MVSGGAAGGIVAGLVLFGTLALILLRPRDVSESWWAALGGLLAVGLGLVSLREVGEIVWETHDALLLLLGMMALSAAAEKAGFFEWVAALAARAGRGSVRGLYAMVFLVGTLVTAVLSLDATAIVLTPIVYGMVVRLRLRPLPFVFACAYTANTASLFLPVSNLTNLLVYNAFDLDFLRFGLLMLLPATLAVAANVAVFFVLFRGDLNGGYAETEVPRAENRAFFALSAAGIGAVLVAFFLSPVLGFSIGLAALAGGGTVALLSLALGWMGLRELAGGISWGLFFLVIGLFVVVRGAEDAGLTGFVGGWMSSAGSDFLGVLGVAVGTALGSNVVNNVPMTLLVLDGARGAVEGGGPDVLYAALLGTNVGPNLTIVGSLATLIWLSIVRGRGVEVSALDYLKVGLIATPPILLAAVFGLWVSLGLFGG</sequence>
<feature type="transmembrane region" description="Helical" evidence="8">
    <location>
        <begin position="182"/>
        <end position="203"/>
    </location>
</feature>
<feature type="transmembrane region" description="Helical" evidence="8">
    <location>
        <begin position="102"/>
        <end position="131"/>
    </location>
</feature>
<dbReference type="eggNOG" id="COG1055">
    <property type="taxonomic scope" value="Bacteria"/>
</dbReference>
<feature type="transmembrane region" description="Helical" evidence="8">
    <location>
        <begin position="368"/>
        <end position="387"/>
    </location>
</feature>
<evidence type="ECO:0000256" key="3">
    <source>
        <dbReference type="ARBA" id="ARBA00022475"/>
    </source>
</evidence>
<protein>
    <submittedName>
        <fullName evidence="10">ArsB/NhaD family transporter</fullName>
    </submittedName>
    <submittedName>
        <fullName evidence="9">Na+/H+ antiporter NhaD and related arsenite permease</fullName>
    </submittedName>
</protein>
<dbReference type="STRING" id="42256.RradSPS_1003"/>
<dbReference type="AlphaFoldDB" id="A0A023X238"/>
<keyword evidence="7 8" id="KW-0472">Membrane</keyword>
<keyword evidence="3" id="KW-1003">Cell membrane</keyword>
<dbReference type="Proteomes" id="UP000025229">
    <property type="component" value="Chromosome"/>
</dbReference>
<evidence type="ECO:0000313" key="10">
    <source>
        <dbReference type="EMBL" id="MDX5893694.1"/>
    </source>
</evidence>
<comment type="subcellular location">
    <subcellularLocation>
        <location evidence="1">Cell membrane</location>
        <topology evidence="1">Multi-pass membrane protein</topology>
    </subcellularLocation>
</comment>
<dbReference type="KEGG" id="rrd:RradSPS_1003"/>
<dbReference type="HOGENOM" id="CLU_043931_0_0_11"/>
<dbReference type="PANTHER" id="PTHR43302:SF5">
    <property type="entry name" value="TRANSPORTER ARSB-RELATED"/>
    <property type="match status" value="1"/>
</dbReference>
<evidence type="ECO:0000313" key="9">
    <source>
        <dbReference type="EMBL" id="AHY46286.1"/>
    </source>
</evidence>
<gene>
    <name evidence="9" type="ORF">RradSPS_1003</name>
    <name evidence="10" type="ORF">SIL72_06595</name>
</gene>
<keyword evidence="11" id="KW-1185">Reference proteome</keyword>
<feature type="transmembrane region" description="Helical" evidence="8">
    <location>
        <begin position="249"/>
        <end position="269"/>
    </location>
</feature>
<feature type="transmembrane region" description="Helical" evidence="8">
    <location>
        <begin position="275"/>
        <end position="294"/>
    </location>
</feature>
<feature type="transmembrane region" description="Helical" evidence="8">
    <location>
        <begin position="223"/>
        <end position="242"/>
    </location>
</feature>
<feature type="transmembrane region" description="Helical" evidence="8">
    <location>
        <begin position="34"/>
        <end position="52"/>
    </location>
</feature>
<evidence type="ECO:0000313" key="11">
    <source>
        <dbReference type="Proteomes" id="UP000025229"/>
    </source>
</evidence>
<accession>A0A023X238</accession>
<dbReference type="EMBL" id="JAWXXX010000001">
    <property type="protein sequence ID" value="MDX5893694.1"/>
    <property type="molecule type" value="Genomic_DNA"/>
</dbReference>
<reference evidence="9 11" key="1">
    <citation type="submission" date="2014-03" db="EMBL/GenBank/DDBJ databases">
        <title>Complete genome sequence of the Radio-Resistant Rubrobacter radiotolerans RSPS-4.</title>
        <authorList>
            <person name="Egas C.C."/>
            <person name="Barroso C.C."/>
            <person name="Froufe H.J.C."/>
            <person name="Pacheco J.J."/>
            <person name="Albuquerque L.L."/>
            <person name="da Costa M.M.S."/>
        </authorList>
    </citation>
    <scope>NUCLEOTIDE SEQUENCE [LARGE SCALE GENOMIC DNA]</scope>
    <source>
        <strain evidence="9 11">RSPS-4</strain>
    </source>
</reference>
<evidence type="ECO:0000256" key="6">
    <source>
        <dbReference type="ARBA" id="ARBA00022989"/>
    </source>
</evidence>
<reference evidence="10" key="2">
    <citation type="submission" date="2023-11" db="EMBL/GenBank/DDBJ databases">
        <title>MicrobeMod: A computational toolkit for identifying prokaryotic methylation and restriction-modification with nanopore sequencing.</title>
        <authorList>
            <person name="Crits-Christoph A."/>
            <person name="Kang S.C."/>
            <person name="Lee H."/>
            <person name="Ostrov N."/>
        </authorList>
    </citation>
    <scope>NUCLEOTIDE SEQUENCE</scope>
    <source>
        <strain evidence="10">ATCC 51242</strain>
    </source>
</reference>
<dbReference type="Proteomes" id="UP001281130">
    <property type="component" value="Unassembled WGS sequence"/>
</dbReference>
<dbReference type="GO" id="GO:0015105">
    <property type="term" value="F:arsenite transmembrane transporter activity"/>
    <property type="evidence" value="ECO:0007669"/>
    <property type="project" value="InterPro"/>
</dbReference>
<evidence type="ECO:0000256" key="1">
    <source>
        <dbReference type="ARBA" id="ARBA00004651"/>
    </source>
</evidence>
<feature type="transmembrane region" description="Helical" evidence="8">
    <location>
        <begin position="399"/>
        <end position="422"/>
    </location>
</feature>
<keyword evidence="6 8" id="KW-1133">Transmembrane helix</keyword>
<comment type="similarity">
    <text evidence="2">Belongs to the ArsB family.</text>
</comment>
<feature type="transmembrane region" description="Helical" evidence="8">
    <location>
        <begin position="143"/>
        <end position="170"/>
    </location>
</feature>
<proteinExistence type="inferred from homology"/>
<dbReference type="RefSeq" id="WP_038681102.1">
    <property type="nucleotide sequence ID" value="NZ_CP007514.1"/>
</dbReference>
<feature type="transmembrane region" description="Helical" evidence="8">
    <location>
        <begin position="306"/>
        <end position="329"/>
    </location>
</feature>
<dbReference type="PRINTS" id="PR00758">
    <property type="entry name" value="ARSENICPUMP"/>
</dbReference>
<dbReference type="PATRIC" id="fig|42256.3.peg.1014"/>
<dbReference type="GO" id="GO:0046685">
    <property type="term" value="P:response to arsenic-containing substance"/>
    <property type="evidence" value="ECO:0007669"/>
    <property type="project" value="UniProtKB-KW"/>
</dbReference>
<dbReference type="InterPro" id="IPR000802">
    <property type="entry name" value="Arsenical_pump_ArsB"/>
</dbReference>
<dbReference type="OrthoDB" id="3284414at2"/>
<dbReference type="EMBL" id="CP007514">
    <property type="protein sequence ID" value="AHY46286.1"/>
    <property type="molecule type" value="Genomic_DNA"/>
</dbReference>
<organism evidence="9 11">
    <name type="scientific">Rubrobacter radiotolerans</name>
    <name type="common">Arthrobacter radiotolerans</name>
    <dbReference type="NCBI Taxonomy" id="42256"/>
    <lineage>
        <taxon>Bacteria</taxon>
        <taxon>Bacillati</taxon>
        <taxon>Actinomycetota</taxon>
        <taxon>Rubrobacteria</taxon>
        <taxon>Rubrobacterales</taxon>
        <taxon>Rubrobacteraceae</taxon>
        <taxon>Rubrobacter</taxon>
    </lineage>
</organism>
<evidence type="ECO:0000256" key="4">
    <source>
        <dbReference type="ARBA" id="ARBA00022692"/>
    </source>
</evidence>
<evidence type="ECO:0000256" key="7">
    <source>
        <dbReference type="ARBA" id="ARBA00023136"/>
    </source>
</evidence>
<evidence type="ECO:0000256" key="2">
    <source>
        <dbReference type="ARBA" id="ARBA00006433"/>
    </source>
</evidence>
<dbReference type="GO" id="GO:0005886">
    <property type="term" value="C:plasma membrane"/>
    <property type="evidence" value="ECO:0007669"/>
    <property type="project" value="UniProtKB-SubCell"/>
</dbReference>
<evidence type="ECO:0000256" key="8">
    <source>
        <dbReference type="SAM" id="Phobius"/>
    </source>
</evidence>
<keyword evidence="5" id="KW-0059">Arsenical resistance</keyword>
<feature type="transmembrane region" description="Helical" evidence="8">
    <location>
        <begin position="64"/>
        <end position="90"/>
    </location>
</feature>
<keyword evidence="4 8" id="KW-0812">Transmembrane</keyword>
<dbReference type="Pfam" id="PF02040">
    <property type="entry name" value="ArsB"/>
    <property type="match status" value="1"/>
</dbReference>
<name>A0A023X238_RUBRA</name>
<feature type="transmembrane region" description="Helical" evidence="8">
    <location>
        <begin position="6"/>
        <end position="25"/>
    </location>
</feature>
<evidence type="ECO:0000256" key="5">
    <source>
        <dbReference type="ARBA" id="ARBA00022849"/>
    </source>
</evidence>